<dbReference type="EMBL" id="JANJQO010000743">
    <property type="protein sequence ID" value="KAJ2975138.1"/>
    <property type="molecule type" value="Genomic_DNA"/>
</dbReference>
<organism evidence="1 2">
    <name type="scientific">Zarea fungicola</name>
    <dbReference type="NCBI Taxonomy" id="93591"/>
    <lineage>
        <taxon>Eukaryota</taxon>
        <taxon>Fungi</taxon>
        <taxon>Dikarya</taxon>
        <taxon>Ascomycota</taxon>
        <taxon>Pezizomycotina</taxon>
        <taxon>Sordariomycetes</taxon>
        <taxon>Hypocreomycetidae</taxon>
        <taxon>Hypocreales</taxon>
        <taxon>Cordycipitaceae</taxon>
        <taxon>Zarea</taxon>
    </lineage>
</organism>
<gene>
    <name evidence="1" type="ORF">NQ176_g5685</name>
</gene>
<evidence type="ECO:0000313" key="1">
    <source>
        <dbReference type="EMBL" id="KAJ2975138.1"/>
    </source>
</evidence>
<keyword evidence="2" id="KW-1185">Reference proteome</keyword>
<name>A0ACC1N9L3_9HYPO</name>
<dbReference type="Proteomes" id="UP001143910">
    <property type="component" value="Unassembled WGS sequence"/>
</dbReference>
<accession>A0ACC1N9L3</accession>
<sequence length="167" mass="18729">MWRLAPLRKRPTTIPQDEKRLIQFDFASAGINTTFMGQHQHQHQHSRSSWGEDADTVRADRFLGEDGQVDTTRVKELMAFGLPTVLMCPGRYVVFNVVMLNLIKTLLTFDIAAAPGETLNDGQGACKPKKSMVAGVPEPSQDPKLVLSRRKDVESVHVTFENQKPGW</sequence>
<comment type="caution">
    <text evidence="1">The sequence shown here is derived from an EMBL/GenBank/DDBJ whole genome shotgun (WGS) entry which is preliminary data.</text>
</comment>
<evidence type="ECO:0000313" key="2">
    <source>
        <dbReference type="Proteomes" id="UP001143910"/>
    </source>
</evidence>
<proteinExistence type="predicted"/>
<reference evidence="1" key="1">
    <citation type="submission" date="2022-08" db="EMBL/GenBank/DDBJ databases">
        <title>Genome Sequence of Lecanicillium fungicola.</title>
        <authorList>
            <person name="Buettner E."/>
        </authorList>
    </citation>
    <scope>NUCLEOTIDE SEQUENCE</scope>
    <source>
        <strain evidence="1">Babe33</strain>
    </source>
</reference>
<protein>
    <submittedName>
        <fullName evidence="1">Uncharacterized protein</fullName>
    </submittedName>
</protein>